<accession>A0A368H979</accession>
<evidence type="ECO:0000313" key="2">
    <source>
        <dbReference type="EMBL" id="RCN53134.1"/>
    </source>
</evidence>
<sequence>MLFISSFFHILLTLFQRYYNAPQSILFPQTLVLKPIHEEIVTATVIILFIFATSMVAFGTYFALYSFYSLKRQQAIMSRKTVVLQRSLLLTIFTQAFGSLVMLGIPNLLFFTSFIVSYSNQDFVNALLLLVSSHGSVGTAAMLLANRCYREKLMSCFSRLIFRMGKPTEEKNHPDSRIRWATQQLPTMNI</sequence>
<dbReference type="PANTHER" id="PTHR46891">
    <property type="entry name" value="SERPENTINE RECEPTOR, CLASS H-RELATED"/>
    <property type="match status" value="1"/>
</dbReference>
<dbReference type="InterPro" id="IPR019422">
    <property type="entry name" value="7TM_GPCR_serpentine_rcpt_Srh"/>
</dbReference>
<dbReference type="AlphaFoldDB" id="A0A368H979"/>
<proteinExistence type="predicted"/>
<evidence type="ECO:0000256" key="1">
    <source>
        <dbReference type="SAM" id="Phobius"/>
    </source>
</evidence>
<comment type="caution">
    <text evidence="2">The sequence shown here is derived from an EMBL/GenBank/DDBJ whole genome shotgun (WGS) entry which is preliminary data.</text>
</comment>
<evidence type="ECO:0008006" key="4">
    <source>
        <dbReference type="Google" id="ProtNLM"/>
    </source>
</evidence>
<gene>
    <name evidence="2" type="ORF">ANCCAN_00687</name>
</gene>
<keyword evidence="1" id="KW-0472">Membrane</keyword>
<name>A0A368H979_ANCCA</name>
<reference evidence="2 3" key="1">
    <citation type="submission" date="2014-10" db="EMBL/GenBank/DDBJ databases">
        <title>Draft genome of the hookworm Ancylostoma caninum.</title>
        <authorList>
            <person name="Mitreva M."/>
        </authorList>
    </citation>
    <scope>NUCLEOTIDE SEQUENCE [LARGE SCALE GENOMIC DNA]</scope>
    <source>
        <strain evidence="2 3">Baltimore</strain>
    </source>
</reference>
<evidence type="ECO:0000313" key="3">
    <source>
        <dbReference type="Proteomes" id="UP000252519"/>
    </source>
</evidence>
<dbReference type="Proteomes" id="UP000252519">
    <property type="component" value="Unassembled WGS sequence"/>
</dbReference>
<feature type="transmembrane region" description="Helical" evidence="1">
    <location>
        <begin position="88"/>
        <end position="111"/>
    </location>
</feature>
<keyword evidence="3" id="KW-1185">Reference proteome</keyword>
<dbReference type="OrthoDB" id="10381864at2759"/>
<dbReference type="Pfam" id="PF10318">
    <property type="entry name" value="7TM_GPCR_Srh"/>
    <property type="match status" value="1"/>
</dbReference>
<feature type="transmembrane region" description="Helical" evidence="1">
    <location>
        <begin position="41"/>
        <end position="67"/>
    </location>
</feature>
<feature type="transmembrane region" description="Helical" evidence="1">
    <location>
        <begin position="123"/>
        <end position="145"/>
    </location>
</feature>
<protein>
    <recommendedName>
        <fullName evidence="4">7TM GPCR serpentine receptor class x (Srx) domain-containing protein</fullName>
    </recommendedName>
</protein>
<dbReference type="EMBL" id="JOJR01000003">
    <property type="protein sequence ID" value="RCN53134.1"/>
    <property type="molecule type" value="Genomic_DNA"/>
</dbReference>
<keyword evidence="1" id="KW-0812">Transmembrane</keyword>
<keyword evidence="1" id="KW-1133">Transmembrane helix</keyword>
<organism evidence="2 3">
    <name type="scientific">Ancylostoma caninum</name>
    <name type="common">Dog hookworm</name>
    <dbReference type="NCBI Taxonomy" id="29170"/>
    <lineage>
        <taxon>Eukaryota</taxon>
        <taxon>Metazoa</taxon>
        <taxon>Ecdysozoa</taxon>
        <taxon>Nematoda</taxon>
        <taxon>Chromadorea</taxon>
        <taxon>Rhabditida</taxon>
        <taxon>Rhabditina</taxon>
        <taxon>Rhabditomorpha</taxon>
        <taxon>Strongyloidea</taxon>
        <taxon>Ancylostomatidae</taxon>
        <taxon>Ancylostomatinae</taxon>
        <taxon>Ancylostoma</taxon>
    </lineage>
</organism>